<comment type="caution">
    <text evidence="2">The sequence shown here is derived from an EMBL/GenBank/DDBJ whole genome shotgun (WGS) entry which is preliminary data.</text>
</comment>
<dbReference type="OrthoDB" id="288203at2759"/>
<evidence type="ECO:0000313" key="2">
    <source>
        <dbReference type="EMBL" id="PVD37443.1"/>
    </source>
</evidence>
<sequence length="114" mass="11912">MGSRGHDGAVCRLTDSLAGVSSSHSPPALCLQQKLRDIKWEDDDDHDRTVKGHVRAARKTVWLVATGANAIVVVAAGGVAASLMSYNINVISITDDITPGIPSFQASGLLQSAC</sequence>
<accession>A0A2T7PVK0</accession>
<protein>
    <submittedName>
        <fullName evidence="2">Uncharacterized protein</fullName>
    </submittedName>
</protein>
<evidence type="ECO:0000313" key="3">
    <source>
        <dbReference type="Proteomes" id="UP000245119"/>
    </source>
</evidence>
<gene>
    <name evidence="2" type="ORF">C0Q70_00033</name>
</gene>
<feature type="transmembrane region" description="Helical" evidence="1">
    <location>
        <begin position="61"/>
        <end position="84"/>
    </location>
</feature>
<dbReference type="Proteomes" id="UP000245119">
    <property type="component" value="Linkage Group LG1"/>
</dbReference>
<dbReference type="EMBL" id="PZQS01000001">
    <property type="protein sequence ID" value="PVD37443.1"/>
    <property type="molecule type" value="Genomic_DNA"/>
</dbReference>
<dbReference type="AlphaFoldDB" id="A0A2T7PVK0"/>
<keyword evidence="1" id="KW-0472">Membrane</keyword>
<keyword evidence="1" id="KW-0812">Transmembrane</keyword>
<keyword evidence="3" id="KW-1185">Reference proteome</keyword>
<name>A0A2T7PVK0_POMCA</name>
<organism evidence="2 3">
    <name type="scientific">Pomacea canaliculata</name>
    <name type="common">Golden apple snail</name>
    <dbReference type="NCBI Taxonomy" id="400727"/>
    <lineage>
        <taxon>Eukaryota</taxon>
        <taxon>Metazoa</taxon>
        <taxon>Spiralia</taxon>
        <taxon>Lophotrochozoa</taxon>
        <taxon>Mollusca</taxon>
        <taxon>Gastropoda</taxon>
        <taxon>Caenogastropoda</taxon>
        <taxon>Architaenioglossa</taxon>
        <taxon>Ampullarioidea</taxon>
        <taxon>Ampullariidae</taxon>
        <taxon>Pomacea</taxon>
    </lineage>
</organism>
<reference evidence="2 3" key="1">
    <citation type="submission" date="2018-04" db="EMBL/GenBank/DDBJ databases">
        <title>The genome of golden apple snail Pomacea canaliculata provides insight into stress tolerance and invasive adaptation.</title>
        <authorList>
            <person name="Liu C."/>
            <person name="Liu B."/>
            <person name="Ren Y."/>
            <person name="Zhang Y."/>
            <person name="Wang H."/>
            <person name="Li S."/>
            <person name="Jiang F."/>
            <person name="Yin L."/>
            <person name="Zhang G."/>
            <person name="Qian W."/>
            <person name="Fan W."/>
        </authorList>
    </citation>
    <scope>NUCLEOTIDE SEQUENCE [LARGE SCALE GENOMIC DNA]</scope>
    <source>
        <strain evidence="2">SZHN2017</strain>
        <tissue evidence="2">Muscle</tissue>
    </source>
</reference>
<evidence type="ECO:0000256" key="1">
    <source>
        <dbReference type="SAM" id="Phobius"/>
    </source>
</evidence>
<keyword evidence="1" id="KW-1133">Transmembrane helix</keyword>
<proteinExistence type="predicted"/>